<dbReference type="OrthoDB" id="3266379at2"/>
<feature type="transmembrane region" description="Helical" evidence="6">
    <location>
        <begin position="62"/>
        <end position="81"/>
    </location>
</feature>
<evidence type="ECO:0000256" key="5">
    <source>
        <dbReference type="ARBA" id="ARBA00023136"/>
    </source>
</evidence>
<dbReference type="KEGG" id="gyu:FE374_15400"/>
<feature type="compositionally biased region" description="Basic and acidic residues" evidence="7">
    <location>
        <begin position="1"/>
        <end position="18"/>
    </location>
</feature>
<organism evidence="8 9">
    <name type="scientific">Georgenia yuyongxinii</name>
    <dbReference type="NCBI Taxonomy" id="2589797"/>
    <lineage>
        <taxon>Bacteria</taxon>
        <taxon>Bacillati</taxon>
        <taxon>Actinomycetota</taxon>
        <taxon>Actinomycetes</taxon>
        <taxon>Micrococcales</taxon>
        <taxon>Bogoriellaceae</taxon>
        <taxon>Georgenia</taxon>
    </lineage>
</organism>
<dbReference type="PANTHER" id="PTHR23427">
    <property type="entry name" value="SURFEIT LOCUS PROTEIN"/>
    <property type="match status" value="1"/>
</dbReference>
<evidence type="ECO:0000256" key="7">
    <source>
        <dbReference type="SAM" id="MobiDB-lite"/>
    </source>
</evidence>
<keyword evidence="5 6" id="KW-0472">Membrane</keyword>
<evidence type="ECO:0000256" key="1">
    <source>
        <dbReference type="ARBA" id="ARBA00004370"/>
    </source>
</evidence>
<dbReference type="PANTHER" id="PTHR23427:SF2">
    <property type="entry name" value="SURFEIT LOCUS PROTEIN 1"/>
    <property type="match status" value="1"/>
</dbReference>
<keyword evidence="3 6" id="KW-0812">Transmembrane</keyword>
<dbReference type="AlphaFoldDB" id="A0A5B8C9G4"/>
<evidence type="ECO:0000256" key="6">
    <source>
        <dbReference type="RuleBase" id="RU363076"/>
    </source>
</evidence>
<evidence type="ECO:0000313" key="9">
    <source>
        <dbReference type="Proteomes" id="UP000314616"/>
    </source>
</evidence>
<evidence type="ECO:0000256" key="2">
    <source>
        <dbReference type="ARBA" id="ARBA00007165"/>
    </source>
</evidence>
<dbReference type="InterPro" id="IPR045214">
    <property type="entry name" value="Surf1/Surf4"/>
</dbReference>
<feature type="transmembrane region" description="Helical" evidence="6">
    <location>
        <begin position="289"/>
        <end position="308"/>
    </location>
</feature>
<dbReference type="Pfam" id="PF02104">
    <property type="entry name" value="SURF1"/>
    <property type="match status" value="1"/>
</dbReference>
<protein>
    <recommendedName>
        <fullName evidence="6">SURF1-like protein</fullName>
    </recommendedName>
</protein>
<comment type="similarity">
    <text evidence="2 6">Belongs to the SURF1 family.</text>
</comment>
<keyword evidence="6" id="KW-1003">Cell membrane</keyword>
<dbReference type="CDD" id="cd06662">
    <property type="entry name" value="SURF1"/>
    <property type="match status" value="1"/>
</dbReference>
<dbReference type="Proteomes" id="UP000314616">
    <property type="component" value="Chromosome"/>
</dbReference>
<reference evidence="8 9" key="1">
    <citation type="submission" date="2019-05" db="EMBL/GenBank/DDBJ databases">
        <title>Georgenia *** sp. nov., and Georgenia *** sp. nov., isolated from the intestinal contents of plateau pika (Ochotona curzoniae) in the Qinghai-Tibet plateau of China.</title>
        <authorList>
            <person name="Tian Z."/>
        </authorList>
    </citation>
    <scope>NUCLEOTIDE SEQUENCE [LARGE SCALE GENOMIC DNA]</scope>
    <source>
        <strain evidence="8 9">Z443</strain>
    </source>
</reference>
<dbReference type="GO" id="GO:0005886">
    <property type="term" value="C:plasma membrane"/>
    <property type="evidence" value="ECO:0007669"/>
    <property type="project" value="UniProtKB-SubCell"/>
</dbReference>
<evidence type="ECO:0000256" key="3">
    <source>
        <dbReference type="ARBA" id="ARBA00022692"/>
    </source>
</evidence>
<dbReference type="RefSeq" id="WP_139930061.1">
    <property type="nucleotide sequence ID" value="NZ_CP040915.1"/>
</dbReference>
<evidence type="ECO:0000256" key="4">
    <source>
        <dbReference type="ARBA" id="ARBA00022989"/>
    </source>
</evidence>
<sequence>MDLRPATDQRDAGEHGDNTADGVVPAGRADRARAGDGGAPRWRERVTGGRSDFLRAAVTPRLIGLFVLLLAAAIVCVRLGAWQLDRAAIRGAAEAEQGHAERLAADPVPLEDVLRAQTSFTAEELGRSIEVTGTFVPDQQVLVPDRAVEGQDADLVVTALRLTQGPDAGAMLPVLRGWVPAEAITTDGGTAAPADAATAAILEVPVGERTVTGHLGGSEAAVAADYPDGMVGAISSAELANLWGGPSFSGYLVEFTQAPDGTRTASDGAGLPHAPPPGMAVDTGLNIQNLAYAVEWVVFGGFALFLWWRMVRDEVTYRREEAELA</sequence>
<dbReference type="InterPro" id="IPR002994">
    <property type="entry name" value="Surf1/Shy1"/>
</dbReference>
<name>A0A5B8C9G4_9MICO</name>
<comment type="subcellular location">
    <subcellularLocation>
        <location evidence="6">Cell membrane</location>
        <topology evidence="6">Multi-pass membrane protein</topology>
    </subcellularLocation>
    <subcellularLocation>
        <location evidence="1">Membrane</location>
    </subcellularLocation>
</comment>
<proteinExistence type="inferred from homology"/>
<keyword evidence="4 6" id="KW-1133">Transmembrane helix</keyword>
<accession>A0A5B8C9G4</accession>
<feature type="region of interest" description="Disordered" evidence="7">
    <location>
        <begin position="1"/>
        <end position="43"/>
    </location>
</feature>
<gene>
    <name evidence="8" type="ORF">FE374_15400</name>
</gene>
<dbReference type="PROSITE" id="PS50895">
    <property type="entry name" value="SURF1"/>
    <property type="match status" value="1"/>
</dbReference>
<dbReference type="EMBL" id="CP040915">
    <property type="protein sequence ID" value="QDC25812.1"/>
    <property type="molecule type" value="Genomic_DNA"/>
</dbReference>
<evidence type="ECO:0000313" key="8">
    <source>
        <dbReference type="EMBL" id="QDC25812.1"/>
    </source>
</evidence>